<sequence length="286" mass="32351">MTLKKILSPIFNKTVKHLAGHGIGRNKAVGTVFNYLKSSLKEEYVQIDDHIMYLDKQDSLCLSINNIYEKFETDLVKQEIKKGDVVIDIGANIGYYTLIFAKLVGDTGKVFAFEPDPTNFELLRKNIEANGYKNVILEQKALSNKEGKVTLALSKQNTAGHHISSEQQDSKNSIQVDAIIADNYFKNFERKINFVKMDVEGAESIVLGGMTNMLRNNAELKMMVEYNPDAIKNMGLDPASYLELLIRNGFSMMDIDSKNMKITNTDVQSLIRKYHDEYTNLLCVKS</sequence>
<dbReference type="InterPro" id="IPR006342">
    <property type="entry name" value="FkbM_mtfrase"/>
</dbReference>
<name>F9CY92_9ARCH</name>
<dbReference type="SUPFAM" id="SSF53335">
    <property type="entry name" value="S-adenosyl-L-methionine-dependent methyltransferases"/>
    <property type="match status" value="1"/>
</dbReference>
<dbReference type="Proteomes" id="UP000004440">
    <property type="component" value="Unassembled WGS sequence"/>
</dbReference>
<dbReference type="Gene3D" id="3.40.50.150">
    <property type="entry name" value="Vaccinia Virus protein VP39"/>
    <property type="match status" value="1"/>
</dbReference>
<keyword evidence="2" id="KW-0808">Transferase</keyword>
<dbReference type="CDD" id="cd02440">
    <property type="entry name" value="AdoMet_MTases"/>
    <property type="match status" value="1"/>
</dbReference>
<dbReference type="Pfam" id="PF05050">
    <property type="entry name" value="Methyltransf_21"/>
    <property type="match status" value="1"/>
</dbReference>
<dbReference type="PANTHER" id="PTHR34203">
    <property type="entry name" value="METHYLTRANSFERASE, FKBM FAMILY PROTEIN"/>
    <property type="match status" value="1"/>
</dbReference>
<dbReference type="STRING" id="1001994.MY1_0083"/>
<dbReference type="EMBL" id="AFPU01000001">
    <property type="protein sequence ID" value="EGP92870.1"/>
    <property type="molecule type" value="Genomic_DNA"/>
</dbReference>
<evidence type="ECO:0000313" key="2">
    <source>
        <dbReference type="EMBL" id="EGP92870.1"/>
    </source>
</evidence>
<dbReference type="InterPro" id="IPR052514">
    <property type="entry name" value="SAM-dependent_MTase"/>
</dbReference>
<dbReference type="GO" id="GO:0032259">
    <property type="term" value="P:methylation"/>
    <property type="evidence" value="ECO:0007669"/>
    <property type="project" value="UniProtKB-KW"/>
</dbReference>
<feature type="domain" description="Methyltransferase FkbM" evidence="1">
    <location>
        <begin position="88"/>
        <end position="250"/>
    </location>
</feature>
<dbReference type="NCBIfam" id="TIGR01444">
    <property type="entry name" value="fkbM_fam"/>
    <property type="match status" value="1"/>
</dbReference>
<comment type="caution">
    <text evidence="2">The sequence shown here is derived from an EMBL/GenBank/DDBJ whole genome shotgun (WGS) entry which is preliminary data.</text>
</comment>
<dbReference type="AlphaFoldDB" id="F9CY92"/>
<reference evidence="2 3" key="1">
    <citation type="journal article" date="2011" name="J. Bacteriol.">
        <title>Genome Sequence of an Ammonia-Oxidizing Soil Archaeon, "Candidatus Nitrosoarchaeum koreensis" MY1.</title>
        <authorList>
            <person name="Kim B.K."/>
            <person name="Jung M.Y."/>
            <person name="Yu D.S."/>
            <person name="Park S.J."/>
            <person name="Oh T.K."/>
            <person name="Rhee S.K."/>
            <person name="Kim J.F."/>
        </authorList>
    </citation>
    <scope>NUCLEOTIDE SEQUENCE [LARGE SCALE GENOMIC DNA]</scope>
    <source>
        <strain evidence="2 3">MY1</strain>
    </source>
</reference>
<evidence type="ECO:0000313" key="3">
    <source>
        <dbReference type="Proteomes" id="UP000004440"/>
    </source>
</evidence>
<gene>
    <name evidence="2" type="ORF">MY1_0083</name>
</gene>
<evidence type="ECO:0000259" key="1">
    <source>
        <dbReference type="Pfam" id="PF05050"/>
    </source>
</evidence>
<keyword evidence="3" id="KW-1185">Reference proteome</keyword>
<keyword evidence="2" id="KW-0489">Methyltransferase</keyword>
<dbReference type="OrthoDB" id="10394at2157"/>
<dbReference type="PANTHER" id="PTHR34203:SF15">
    <property type="entry name" value="SLL1173 PROTEIN"/>
    <property type="match status" value="1"/>
</dbReference>
<dbReference type="InterPro" id="IPR029063">
    <property type="entry name" value="SAM-dependent_MTases_sf"/>
</dbReference>
<proteinExistence type="predicted"/>
<organism evidence="2 3">
    <name type="scientific">Nitrosarchaeum koreense MY1</name>
    <dbReference type="NCBI Taxonomy" id="1001994"/>
    <lineage>
        <taxon>Archaea</taxon>
        <taxon>Nitrososphaerota</taxon>
        <taxon>Nitrososphaeria</taxon>
        <taxon>Nitrosopumilales</taxon>
        <taxon>Nitrosopumilaceae</taxon>
        <taxon>Nitrosarchaeum</taxon>
    </lineage>
</organism>
<protein>
    <submittedName>
        <fullName evidence="2">Methyltransferase FkbM</fullName>
    </submittedName>
</protein>
<dbReference type="GO" id="GO:0008168">
    <property type="term" value="F:methyltransferase activity"/>
    <property type="evidence" value="ECO:0007669"/>
    <property type="project" value="UniProtKB-KW"/>
</dbReference>
<dbReference type="RefSeq" id="WP_007549455.1">
    <property type="nucleotide sequence ID" value="NZ_AFPU01000001.1"/>
</dbReference>
<accession>F9CY92</accession>